<evidence type="ECO:0000313" key="1">
    <source>
        <dbReference type="Proteomes" id="UP000095281"/>
    </source>
</evidence>
<sequence>MKFKNVLIERNIGFTWQLFVFARSLIRSFFTFHGEDEYYDNLLKNKKVSILEYLEDHDFLEIKANNWLVRMRKMKELKANDDKLTKEECEKFINDSYKKSGVNTELYKFYSIYPKQNNDIKAKIQSYVKALLTNKDVDYFSKINYLQPFYQINLHPFLSQPHYYLTKYVHRECRKNHIDLFGQRGGGHGGYKRRGQNNIGYLGNKRVEQGGYRDYKRGKFSGGYGKYNRG</sequence>
<dbReference type="AlphaFoldDB" id="A0A1I8BTM9"/>
<organism evidence="1 2">
    <name type="scientific">Meloidogyne hapla</name>
    <name type="common">Root-knot nematode worm</name>
    <dbReference type="NCBI Taxonomy" id="6305"/>
    <lineage>
        <taxon>Eukaryota</taxon>
        <taxon>Metazoa</taxon>
        <taxon>Ecdysozoa</taxon>
        <taxon>Nematoda</taxon>
        <taxon>Chromadorea</taxon>
        <taxon>Rhabditida</taxon>
        <taxon>Tylenchina</taxon>
        <taxon>Tylenchomorpha</taxon>
        <taxon>Tylenchoidea</taxon>
        <taxon>Meloidogynidae</taxon>
        <taxon>Meloidogyninae</taxon>
        <taxon>Meloidogyne</taxon>
    </lineage>
</organism>
<evidence type="ECO:0000313" key="2">
    <source>
        <dbReference type="WBParaSite" id="MhA1_Contig58.frz3.gene11"/>
    </source>
</evidence>
<protein>
    <submittedName>
        <fullName evidence="2">DUF148 domain-containing protein</fullName>
    </submittedName>
</protein>
<keyword evidence="1" id="KW-1185">Reference proteome</keyword>
<dbReference type="WBParaSite" id="MhA1_Contig58.frz3.gene11">
    <property type="protein sequence ID" value="MhA1_Contig58.frz3.gene11"/>
    <property type="gene ID" value="MhA1_Contig58.frz3.gene11"/>
</dbReference>
<reference evidence="2" key="1">
    <citation type="submission" date="2016-11" db="UniProtKB">
        <authorList>
            <consortium name="WormBaseParasite"/>
        </authorList>
    </citation>
    <scope>IDENTIFICATION</scope>
</reference>
<accession>A0A1I8BTM9</accession>
<proteinExistence type="predicted"/>
<name>A0A1I8BTM9_MELHA</name>
<dbReference type="Proteomes" id="UP000095281">
    <property type="component" value="Unplaced"/>
</dbReference>